<protein>
    <submittedName>
        <fullName evidence="2">Uncharacterized protein</fullName>
    </submittedName>
</protein>
<evidence type="ECO:0000313" key="2">
    <source>
        <dbReference type="EMBL" id="EWM27675.1"/>
    </source>
</evidence>
<accession>W7TKP4</accession>
<sequence>MSKALSKQLFKRLQDKLATNTSAQGSTDTAAQKNGAGRNKGGHKTKRRQQLKSSKKATVRTIAKNKASRATREENVRLLKKLGAHRTQAEVLQQVLKK</sequence>
<feature type="compositionally biased region" description="Polar residues" evidence="1">
    <location>
        <begin position="17"/>
        <end position="32"/>
    </location>
</feature>
<comment type="caution">
    <text evidence="2">The sequence shown here is derived from an EMBL/GenBank/DDBJ whole genome shotgun (WGS) entry which is preliminary data.</text>
</comment>
<feature type="region of interest" description="Disordered" evidence="1">
    <location>
        <begin position="16"/>
        <end position="72"/>
    </location>
</feature>
<organism evidence="2 3">
    <name type="scientific">Nannochloropsis gaditana</name>
    <dbReference type="NCBI Taxonomy" id="72520"/>
    <lineage>
        <taxon>Eukaryota</taxon>
        <taxon>Sar</taxon>
        <taxon>Stramenopiles</taxon>
        <taxon>Ochrophyta</taxon>
        <taxon>Eustigmatophyceae</taxon>
        <taxon>Eustigmatales</taxon>
        <taxon>Monodopsidaceae</taxon>
        <taxon>Nannochloropsis</taxon>
    </lineage>
</organism>
<name>W7TKP4_9STRA</name>
<proteinExistence type="predicted"/>
<evidence type="ECO:0000256" key="1">
    <source>
        <dbReference type="SAM" id="MobiDB-lite"/>
    </source>
</evidence>
<dbReference type="AlphaFoldDB" id="W7TKP4"/>
<evidence type="ECO:0000313" key="3">
    <source>
        <dbReference type="Proteomes" id="UP000019335"/>
    </source>
</evidence>
<gene>
    <name evidence="2" type="ORF">Naga_100125g8</name>
</gene>
<dbReference type="Proteomes" id="UP000019335">
    <property type="component" value="Chromosome 6"/>
</dbReference>
<keyword evidence="3" id="KW-1185">Reference proteome</keyword>
<feature type="compositionally biased region" description="Basic residues" evidence="1">
    <location>
        <begin position="40"/>
        <end position="58"/>
    </location>
</feature>
<dbReference type="EMBL" id="AZIL01000426">
    <property type="protein sequence ID" value="EWM27675.1"/>
    <property type="molecule type" value="Genomic_DNA"/>
</dbReference>
<reference evidence="2 3" key="1">
    <citation type="journal article" date="2014" name="Mol. Plant">
        <title>Chromosome Scale Genome Assembly and Transcriptome Profiling of Nannochloropsis gaditana in Nitrogen Depletion.</title>
        <authorList>
            <person name="Corteggiani Carpinelli E."/>
            <person name="Telatin A."/>
            <person name="Vitulo N."/>
            <person name="Forcato C."/>
            <person name="D'Angelo M."/>
            <person name="Schiavon R."/>
            <person name="Vezzi A."/>
            <person name="Giacometti G.M."/>
            <person name="Morosinotto T."/>
            <person name="Valle G."/>
        </authorList>
    </citation>
    <scope>NUCLEOTIDE SEQUENCE [LARGE SCALE GENOMIC DNA]</scope>
    <source>
        <strain evidence="2 3">B-31</strain>
    </source>
</reference>